<organism evidence="1 2">
    <name type="scientific">Pristionchus mayeri</name>
    <dbReference type="NCBI Taxonomy" id="1317129"/>
    <lineage>
        <taxon>Eukaryota</taxon>
        <taxon>Metazoa</taxon>
        <taxon>Ecdysozoa</taxon>
        <taxon>Nematoda</taxon>
        <taxon>Chromadorea</taxon>
        <taxon>Rhabditida</taxon>
        <taxon>Rhabditina</taxon>
        <taxon>Diplogasteromorpha</taxon>
        <taxon>Diplogasteroidea</taxon>
        <taxon>Neodiplogasteridae</taxon>
        <taxon>Pristionchus</taxon>
    </lineage>
</organism>
<evidence type="ECO:0000313" key="1">
    <source>
        <dbReference type="EMBL" id="GMR42883.1"/>
    </source>
</evidence>
<evidence type="ECO:0000313" key="2">
    <source>
        <dbReference type="Proteomes" id="UP001328107"/>
    </source>
</evidence>
<dbReference type="Proteomes" id="UP001328107">
    <property type="component" value="Unassembled WGS sequence"/>
</dbReference>
<protein>
    <submittedName>
        <fullName evidence="1">Uncharacterized protein</fullName>
    </submittedName>
</protein>
<dbReference type="AlphaFoldDB" id="A0AAN4ZQF4"/>
<reference evidence="2" key="1">
    <citation type="submission" date="2022-10" db="EMBL/GenBank/DDBJ databases">
        <title>Genome assembly of Pristionchus species.</title>
        <authorList>
            <person name="Yoshida K."/>
            <person name="Sommer R.J."/>
        </authorList>
    </citation>
    <scope>NUCLEOTIDE SEQUENCE [LARGE SCALE GENOMIC DNA]</scope>
    <source>
        <strain evidence="2">RS5460</strain>
    </source>
</reference>
<gene>
    <name evidence="1" type="ORF">PMAYCL1PPCAC_13078</name>
</gene>
<keyword evidence="2" id="KW-1185">Reference proteome</keyword>
<feature type="non-terminal residue" evidence="1">
    <location>
        <position position="1"/>
    </location>
</feature>
<dbReference type="EMBL" id="BTRK01000003">
    <property type="protein sequence ID" value="GMR42883.1"/>
    <property type="molecule type" value="Genomic_DNA"/>
</dbReference>
<sequence length="85" mass="8346">SFFRATVVNGSSATATVESGDPMRSISSLGMPTGSGSLFLCIDDDIAFCIGRGSEGAGTLAADVGISASSIGTACICDSSPIGLH</sequence>
<name>A0AAN4ZQF4_9BILA</name>
<accession>A0AAN4ZQF4</accession>
<proteinExistence type="predicted"/>
<comment type="caution">
    <text evidence="1">The sequence shown here is derived from an EMBL/GenBank/DDBJ whole genome shotgun (WGS) entry which is preliminary data.</text>
</comment>